<feature type="region of interest" description="Disordered" evidence="1">
    <location>
        <begin position="1"/>
        <end position="75"/>
    </location>
</feature>
<accession>A0A4U0RU66</accession>
<protein>
    <submittedName>
        <fullName evidence="2">Uncharacterized protein</fullName>
    </submittedName>
</protein>
<evidence type="ECO:0000256" key="1">
    <source>
        <dbReference type="SAM" id="MobiDB-lite"/>
    </source>
</evidence>
<comment type="caution">
    <text evidence="2">The sequence shown here is derived from an EMBL/GenBank/DDBJ whole genome shotgun (WGS) entry which is preliminary data.</text>
</comment>
<dbReference type="OrthoDB" id="123178at2"/>
<organism evidence="2 3">
    <name type="scientific">Actinacidiphila oryziradicis</name>
    <dbReference type="NCBI Taxonomy" id="2571141"/>
    <lineage>
        <taxon>Bacteria</taxon>
        <taxon>Bacillati</taxon>
        <taxon>Actinomycetota</taxon>
        <taxon>Actinomycetes</taxon>
        <taxon>Kitasatosporales</taxon>
        <taxon>Streptomycetaceae</taxon>
        <taxon>Actinacidiphila</taxon>
    </lineage>
</organism>
<reference evidence="2 3" key="1">
    <citation type="submission" date="2019-04" db="EMBL/GenBank/DDBJ databases">
        <title>Streptomyces oryziradicis sp. nov., a novel actinomycete isolated from rhizosphere soil of rice (Oryza sativa L.).</title>
        <authorList>
            <person name="Li C."/>
        </authorList>
    </citation>
    <scope>NUCLEOTIDE SEQUENCE [LARGE SCALE GENOMIC DNA]</scope>
    <source>
        <strain evidence="2 3">NEAU-C40</strain>
    </source>
</reference>
<dbReference type="Proteomes" id="UP000305778">
    <property type="component" value="Unassembled WGS sequence"/>
</dbReference>
<gene>
    <name evidence="2" type="ORF">FCI23_44565</name>
</gene>
<evidence type="ECO:0000313" key="2">
    <source>
        <dbReference type="EMBL" id="TJZ99733.1"/>
    </source>
</evidence>
<sequence length="155" mass="17089">MPVQEGLSTEDFAQTETEAPQQPARDDLTADPNAGQVASRTRTTDAGGDNRDPAADERDTSSHGPDAAPLLEPKQAEDLRFQWQVIQQGFVDDPQKSVRAADGLVAEVMQTLATTFADHKHGLEGQWHRGEEVATEDLRVALQQYRSFFDRLLST</sequence>
<keyword evidence="3" id="KW-1185">Reference proteome</keyword>
<evidence type="ECO:0000313" key="3">
    <source>
        <dbReference type="Proteomes" id="UP000305778"/>
    </source>
</evidence>
<name>A0A4U0RU66_9ACTN</name>
<dbReference type="AlphaFoldDB" id="A0A4U0RU66"/>
<feature type="compositionally biased region" description="Polar residues" evidence="1">
    <location>
        <begin position="11"/>
        <end position="20"/>
    </location>
</feature>
<feature type="compositionally biased region" description="Basic and acidic residues" evidence="1">
    <location>
        <begin position="48"/>
        <end position="61"/>
    </location>
</feature>
<proteinExistence type="predicted"/>
<dbReference type="RefSeq" id="WP_136729754.1">
    <property type="nucleotide sequence ID" value="NZ_SUMC01000097.1"/>
</dbReference>
<dbReference type="EMBL" id="SUMC01000097">
    <property type="protein sequence ID" value="TJZ99733.1"/>
    <property type="molecule type" value="Genomic_DNA"/>
</dbReference>